<feature type="transmembrane region" description="Helical" evidence="6">
    <location>
        <begin position="148"/>
        <end position="168"/>
    </location>
</feature>
<dbReference type="Proteomes" id="UP000035287">
    <property type="component" value="Chromosome"/>
</dbReference>
<dbReference type="EMBL" id="CP011770">
    <property type="protein sequence ID" value="AKM11678.1"/>
    <property type="molecule type" value="Genomic_DNA"/>
</dbReference>
<keyword evidence="2" id="KW-1003">Cell membrane</keyword>
<dbReference type="PANTHER" id="PTHR33545">
    <property type="entry name" value="UPF0750 MEMBRANE PROTEIN YITT-RELATED"/>
    <property type="match status" value="1"/>
</dbReference>
<dbReference type="KEGG" id="cna:AB433_08625"/>
<dbReference type="PANTHER" id="PTHR33545:SF5">
    <property type="entry name" value="UPF0750 MEMBRANE PROTEIN YITT"/>
    <property type="match status" value="1"/>
</dbReference>
<evidence type="ECO:0008006" key="9">
    <source>
        <dbReference type="Google" id="ProtNLM"/>
    </source>
</evidence>
<feature type="transmembrane region" description="Helical" evidence="6">
    <location>
        <begin position="174"/>
        <end position="192"/>
    </location>
</feature>
<feature type="transmembrane region" description="Helical" evidence="6">
    <location>
        <begin position="79"/>
        <end position="99"/>
    </location>
</feature>
<feature type="transmembrane region" description="Helical" evidence="6">
    <location>
        <begin position="54"/>
        <end position="72"/>
    </location>
</feature>
<name>A0A0G3XMI5_9SPHN</name>
<organism evidence="7 8">
    <name type="scientific">Croceicoccus naphthovorans</name>
    <dbReference type="NCBI Taxonomy" id="1348774"/>
    <lineage>
        <taxon>Bacteria</taxon>
        <taxon>Pseudomonadati</taxon>
        <taxon>Pseudomonadota</taxon>
        <taxon>Alphaproteobacteria</taxon>
        <taxon>Sphingomonadales</taxon>
        <taxon>Erythrobacteraceae</taxon>
        <taxon>Croceicoccus</taxon>
    </lineage>
</organism>
<dbReference type="Pfam" id="PF02588">
    <property type="entry name" value="YitT_membrane"/>
    <property type="match status" value="1"/>
</dbReference>
<sequence>MFPKATPHTLGEDIYGLATGSVLMAIGLTLMKASGIVTAGMGGVALLVSYLTPITVDAAFWLLNMPFFLLAGSAMGRSFLIKSIAAVGLVSIWTAITRLSMEIGYIHPAFAALAGGTASGAGILAMLRHKAGVGGVTILSIWLQKKKGWSVGWMSFVLDAAIIVTAVLMIPSELALYSILSVAAVSGILIAYHKPGRYTGY</sequence>
<proteinExistence type="predicted"/>
<protein>
    <recommendedName>
        <fullName evidence="9">YitT family protein</fullName>
    </recommendedName>
</protein>
<evidence type="ECO:0000256" key="2">
    <source>
        <dbReference type="ARBA" id="ARBA00022475"/>
    </source>
</evidence>
<dbReference type="InterPro" id="IPR051461">
    <property type="entry name" value="UPF0750_membrane"/>
</dbReference>
<reference evidence="7 8" key="1">
    <citation type="submission" date="2015-06" db="EMBL/GenBank/DDBJ databases">
        <authorList>
            <person name="Zeng Y."/>
            <person name="Huang Y."/>
        </authorList>
    </citation>
    <scope>NUCLEOTIDE SEQUENCE [LARGE SCALE GENOMIC DNA]</scope>
    <source>
        <strain evidence="7 8">PQ-2</strain>
    </source>
</reference>
<evidence type="ECO:0000256" key="4">
    <source>
        <dbReference type="ARBA" id="ARBA00022989"/>
    </source>
</evidence>
<evidence type="ECO:0000256" key="6">
    <source>
        <dbReference type="SAM" id="Phobius"/>
    </source>
</evidence>
<dbReference type="InterPro" id="IPR003740">
    <property type="entry name" value="YitT"/>
</dbReference>
<evidence type="ECO:0000256" key="1">
    <source>
        <dbReference type="ARBA" id="ARBA00004651"/>
    </source>
</evidence>
<evidence type="ECO:0000313" key="8">
    <source>
        <dbReference type="Proteomes" id="UP000035287"/>
    </source>
</evidence>
<dbReference type="GO" id="GO:0005886">
    <property type="term" value="C:plasma membrane"/>
    <property type="evidence" value="ECO:0007669"/>
    <property type="project" value="UniProtKB-SubCell"/>
</dbReference>
<dbReference type="AlphaFoldDB" id="A0A0G3XMI5"/>
<accession>A0A0G3XMI5</accession>
<evidence type="ECO:0000256" key="3">
    <source>
        <dbReference type="ARBA" id="ARBA00022692"/>
    </source>
</evidence>
<evidence type="ECO:0000256" key="5">
    <source>
        <dbReference type="ARBA" id="ARBA00023136"/>
    </source>
</evidence>
<keyword evidence="3 6" id="KW-0812">Transmembrane</keyword>
<feature type="transmembrane region" description="Helical" evidence="6">
    <location>
        <begin position="21"/>
        <end position="48"/>
    </location>
</feature>
<keyword evidence="8" id="KW-1185">Reference proteome</keyword>
<evidence type="ECO:0000313" key="7">
    <source>
        <dbReference type="EMBL" id="AKM11678.1"/>
    </source>
</evidence>
<dbReference type="PATRIC" id="fig|1348774.3.peg.1808"/>
<keyword evidence="4 6" id="KW-1133">Transmembrane helix</keyword>
<comment type="subcellular location">
    <subcellularLocation>
        <location evidence="1">Cell membrane</location>
        <topology evidence="1">Multi-pass membrane protein</topology>
    </subcellularLocation>
</comment>
<gene>
    <name evidence="7" type="ORF">AB433_08625</name>
</gene>
<keyword evidence="5 6" id="KW-0472">Membrane</keyword>
<feature type="transmembrane region" description="Helical" evidence="6">
    <location>
        <begin position="105"/>
        <end position="127"/>
    </location>
</feature>